<proteinExistence type="predicted"/>
<dbReference type="AlphaFoldDB" id="A0A210G2K0"/>
<reference evidence="1" key="1">
    <citation type="submission" date="2018-06" db="EMBL/GenBank/DDBJ databases">
        <authorList>
            <person name="Ashton P.M."/>
            <person name="Dallman T."/>
            <person name="Nair S."/>
            <person name="De Pinna E."/>
            <person name="Peters T."/>
            <person name="Grant K."/>
        </authorList>
    </citation>
    <scope>NUCLEOTIDE SEQUENCE [LARGE SCALE GENOMIC DNA]</scope>
    <source>
        <strain evidence="1">462023</strain>
    </source>
</reference>
<name>A0A210G2K0_ECOLX</name>
<gene>
    <name evidence="1" type="ORF">DNX30_16915</name>
</gene>
<dbReference type="Proteomes" id="UP000885382">
    <property type="component" value="Unassembled WGS sequence"/>
</dbReference>
<accession>A0A210G2K0</accession>
<dbReference type="EMBL" id="RTJF01000019">
    <property type="protein sequence ID" value="MJL94417.1"/>
    <property type="molecule type" value="Genomic_DNA"/>
</dbReference>
<organism evidence="1">
    <name type="scientific">Escherichia coli</name>
    <dbReference type="NCBI Taxonomy" id="562"/>
    <lineage>
        <taxon>Bacteria</taxon>
        <taxon>Pseudomonadati</taxon>
        <taxon>Pseudomonadota</taxon>
        <taxon>Gammaproteobacteria</taxon>
        <taxon>Enterobacterales</taxon>
        <taxon>Enterobacteriaceae</taxon>
        <taxon>Escherichia</taxon>
    </lineage>
</organism>
<protein>
    <submittedName>
        <fullName evidence="1">Uncharacterized protein</fullName>
    </submittedName>
</protein>
<sequence length="72" mass="8223">MKLIIHHRPVSTATNRSLLAHRYNFVGNSSGNKEFLPEHPRYHPIALTSIIGATMSFFNRIIGWQRSARYGS</sequence>
<comment type="caution">
    <text evidence="1">The sequence shown here is derived from an EMBL/GenBank/DDBJ whole genome shotgun (WGS) entry which is preliminary data.</text>
</comment>
<evidence type="ECO:0000313" key="1">
    <source>
        <dbReference type="EMBL" id="MJL94417.1"/>
    </source>
</evidence>